<comment type="subcellular location">
    <subcellularLocation>
        <location evidence="1 7">Nucleus</location>
    </subcellularLocation>
</comment>
<evidence type="ECO:0000256" key="5">
    <source>
        <dbReference type="ARBA" id="ARBA00023163"/>
    </source>
</evidence>
<keyword evidence="5 7" id="KW-0804">Transcription</keyword>
<comment type="function">
    <text evidence="7">Component of the Mediator complex, a coactivator involved in the regulated transcription of nearly all RNA polymerase II-dependent genes. Mediator functions as a bridge to convey information from gene-specific regulatory proteins to the basal RNA polymerase II transcription machinery. Mediator is recruited to promoters by direct interactions with regulatory proteins and serves as a scaffold for the assembly of a functional preinitiation complex with RNA polymerase II and the general transcription factors.</text>
</comment>
<evidence type="ECO:0000313" key="10">
    <source>
        <dbReference type="EMBL" id="ORY73823.1"/>
    </source>
</evidence>
<keyword evidence="6 7" id="KW-0539">Nucleus</keyword>
<evidence type="ECO:0000256" key="6">
    <source>
        <dbReference type="ARBA" id="ARBA00023242"/>
    </source>
</evidence>
<comment type="similarity">
    <text evidence="2 7">Belongs to the Mediator complex subunit 1 family.</text>
</comment>
<dbReference type="InParanoid" id="A0A1Y2EQE9"/>
<reference evidence="10 11" key="1">
    <citation type="submission" date="2016-07" db="EMBL/GenBank/DDBJ databases">
        <title>Pervasive Adenine N6-methylation of Active Genes in Fungi.</title>
        <authorList>
            <consortium name="DOE Joint Genome Institute"/>
            <person name="Mondo S.J."/>
            <person name="Dannebaum R.O."/>
            <person name="Kuo R.C."/>
            <person name="Labutti K."/>
            <person name="Haridas S."/>
            <person name="Kuo A."/>
            <person name="Salamov A."/>
            <person name="Ahrendt S.R."/>
            <person name="Lipzen A."/>
            <person name="Sullivan W."/>
            <person name="Andreopoulos W.B."/>
            <person name="Clum A."/>
            <person name="Lindquist E."/>
            <person name="Daum C."/>
            <person name="Ramamoorthy G.K."/>
            <person name="Gryganskyi A."/>
            <person name="Culley D."/>
            <person name="Magnuson J.K."/>
            <person name="James T.Y."/>
            <person name="O'Malley M.A."/>
            <person name="Stajich J.E."/>
            <person name="Spatafora J.W."/>
            <person name="Visel A."/>
            <person name="Grigoriev I.V."/>
        </authorList>
    </citation>
    <scope>NUCLEOTIDE SEQUENCE [LARGE SCALE GENOMIC DNA]</scope>
    <source>
        <strain evidence="10 11">62-1032</strain>
    </source>
</reference>
<keyword evidence="3 7" id="KW-0805">Transcription regulation</keyword>
<evidence type="ECO:0000256" key="4">
    <source>
        <dbReference type="ARBA" id="ARBA00023159"/>
    </source>
</evidence>
<keyword evidence="4 7" id="KW-0010">Activator</keyword>
<accession>A0A1Y2EQE9</accession>
<evidence type="ECO:0000256" key="3">
    <source>
        <dbReference type="ARBA" id="ARBA00023015"/>
    </source>
</evidence>
<keyword evidence="11" id="KW-1185">Reference proteome</keyword>
<dbReference type="STRING" id="106004.A0A1Y2EQE9"/>
<evidence type="ECO:0000256" key="1">
    <source>
        <dbReference type="ARBA" id="ARBA00004123"/>
    </source>
</evidence>
<dbReference type="Pfam" id="PF10744">
    <property type="entry name" value="Med1"/>
    <property type="match status" value="1"/>
</dbReference>
<evidence type="ECO:0000256" key="2">
    <source>
        <dbReference type="ARBA" id="ARBA00006210"/>
    </source>
</evidence>
<dbReference type="AlphaFoldDB" id="A0A1Y2EQE9"/>
<sequence length="693" mass="74220">MQSSAGYTPTASTSTGEPTVLATAHSLRSSLSASFSSANSSAPAVGDKSSHLLHPLGPFDPSTRSAQLSQLQSTLSSIRSAVTAFSSILPPPSDNPAGAVRAVGDPNEKHLALLKETASSEAVLLSSLEADAQRAKQLLARRDDYAHLYPVLTARQLSKLPEGVAGARGQRTIEVLEGIAASLGLMSFKDTSSHIVDGASKEVHTLSLGGKVMVVDVEVEADGGRALRVKVSYVLDSQHESEGTARRIEAMLRDVENLGEGADELVVERGLKGFRETLRELKRLDEMTEETTVDCFAIHEAMLGALHRVLQVESGSPPSFDSSSHSHGLALPITHSHHAKILFHASPLAQLSPDWTKAAEGGFAAGEDLDRLLTLEGVASLKVSLLKPQKDVVPLASYIDEGQTGRPSALSPTSPSFELYHSKSSQWPHFIATTSTSSPTFRAHFSPGVPITKGTGRRIMAALGISDAESQAFGSFAAGKLSSETTWIEDLLVSPRNGSIVKFSSEDGYHATFDDLSFSQDFSLAEPSSTPGYLCTDVRFRSPAELFKVIEILKEQQIINDLFKSAFSTANRVASSPTYFNKRRKLSEAVPSFESLFAPTPSPTLPVFLHLSSTSPPSLSLSFPTPNAPPTLASPLAVHIRVDSASLEGVRVQLEGKGMEKLEADKEKLEKVVAKGRDVGLVMRWISKRLEKV</sequence>
<proteinExistence type="inferred from homology"/>
<organism evidence="10 11">
    <name type="scientific">Leucosporidium creatinivorum</name>
    <dbReference type="NCBI Taxonomy" id="106004"/>
    <lineage>
        <taxon>Eukaryota</taxon>
        <taxon>Fungi</taxon>
        <taxon>Dikarya</taxon>
        <taxon>Basidiomycota</taxon>
        <taxon>Pucciniomycotina</taxon>
        <taxon>Microbotryomycetes</taxon>
        <taxon>Leucosporidiales</taxon>
        <taxon>Leucosporidium</taxon>
    </lineage>
</organism>
<dbReference type="InterPro" id="IPR019680">
    <property type="entry name" value="Mediator_Med1"/>
</dbReference>
<dbReference type="GO" id="GO:0003712">
    <property type="term" value="F:transcription coregulator activity"/>
    <property type="evidence" value="ECO:0007669"/>
    <property type="project" value="InterPro"/>
</dbReference>
<evidence type="ECO:0000313" key="11">
    <source>
        <dbReference type="Proteomes" id="UP000193467"/>
    </source>
</evidence>
<protein>
    <recommendedName>
        <fullName evidence="7">Mediator of RNA polymerase II transcription subunit 1</fullName>
    </recommendedName>
    <alternativeName>
        <fullName evidence="7">Mediator complex subunit 1</fullName>
    </alternativeName>
</protein>
<dbReference type="OrthoDB" id="2536384at2759"/>
<feature type="region of interest" description="Disordered" evidence="8">
    <location>
        <begin position="38"/>
        <end position="65"/>
    </location>
</feature>
<comment type="caution">
    <text evidence="10">The sequence shown here is derived from an EMBL/GenBank/DDBJ whole genome shotgun (WGS) entry which is preliminary data.</text>
</comment>
<dbReference type="GO" id="GO:0016592">
    <property type="term" value="C:mediator complex"/>
    <property type="evidence" value="ECO:0007669"/>
    <property type="project" value="InterPro"/>
</dbReference>
<evidence type="ECO:0000259" key="9">
    <source>
        <dbReference type="Pfam" id="PF10744"/>
    </source>
</evidence>
<gene>
    <name evidence="10" type="ORF">BCR35DRAFT_306927</name>
</gene>
<evidence type="ECO:0000256" key="8">
    <source>
        <dbReference type="SAM" id="MobiDB-lite"/>
    </source>
</evidence>
<dbReference type="Proteomes" id="UP000193467">
    <property type="component" value="Unassembled WGS sequence"/>
</dbReference>
<name>A0A1Y2EQE9_9BASI</name>
<dbReference type="EMBL" id="MCGR01000044">
    <property type="protein sequence ID" value="ORY73823.1"/>
    <property type="molecule type" value="Genomic_DNA"/>
</dbReference>
<feature type="domain" description="Mediator complex subunit Med1" evidence="9">
    <location>
        <begin position="171"/>
        <end position="322"/>
    </location>
</feature>
<dbReference type="GO" id="GO:0045944">
    <property type="term" value="P:positive regulation of transcription by RNA polymerase II"/>
    <property type="evidence" value="ECO:0007669"/>
    <property type="project" value="UniProtKB-ARBA"/>
</dbReference>
<evidence type="ECO:0000256" key="7">
    <source>
        <dbReference type="RuleBase" id="RU364059"/>
    </source>
</evidence>